<dbReference type="GO" id="GO:0019843">
    <property type="term" value="F:rRNA binding"/>
    <property type="evidence" value="ECO:0007669"/>
    <property type="project" value="InterPro"/>
</dbReference>
<evidence type="ECO:0000313" key="1">
    <source>
        <dbReference type="EMBL" id="KAK7248413.1"/>
    </source>
</evidence>
<sequence>MTTKKNSYTCVLIFKEMANNTNFQLMTFSYAQFLKKLGASDISAITKNEYQLAYPLQKSTDVKFIEFSFDVSPQALKTFTQRLRLDELLLRFFLTKKA</sequence>
<reference evidence="1 2" key="1">
    <citation type="submission" date="2024-03" db="EMBL/GenBank/DDBJ databases">
        <title>Aureococcus anophagefferens CCMP1851 and Kratosvirus quantuckense: Draft genome of a second virus-susceptible host strain in the model system.</title>
        <authorList>
            <person name="Chase E."/>
            <person name="Truchon A.R."/>
            <person name="Schepens W."/>
            <person name="Wilhelm S.W."/>
        </authorList>
    </citation>
    <scope>NUCLEOTIDE SEQUENCE [LARGE SCALE GENOMIC DNA]</scope>
    <source>
        <strain evidence="1 2">CCMP1851</strain>
    </source>
</reference>
<keyword evidence="1" id="KW-0150">Chloroplast</keyword>
<gene>
    <name evidence="1" type="ORF">SO694_cp00081</name>
</gene>
<dbReference type="SUPFAM" id="SSF54995">
    <property type="entry name" value="Ribosomal protein S6"/>
    <property type="match status" value="1"/>
</dbReference>
<dbReference type="GO" id="GO:0006412">
    <property type="term" value="P:translation"/>
    <property type="evidence" value="ECO:0007669"/>
    <property type="project" value="InterPro"/>
</dbReference>
<dbReference type="EMBL" id="JBBJCI010000100">
    <property type="protein sequence ID" value="KAK7248413.1"/>
    <property type="molecule type" value="Genomic_DNA"/>
</dbReference>
<dbReference type="GO" id="GO:0005840">
    <property type="term" value="C:ribosome"/>
    <property type="evidence" value="ECO:0007669"/>
    <property type="project" value="UniProtKB-KW"/>
</dbReference>
<name>A0ABR1G630_AURAN</name>
<keyword evidence="2" id="KW-1185">Reference proteome</keyword>
<comment type="caution">
    <text evidence="1">The sequence shown here is derived from an EMBL/GenBank/DDBJ whole genome shotgun (WGS) entry which is preliminary data.</text>
</comment>
<organism evidence="1 2">
    <name type="scientific">Aureococcus anophagefferens</name>
    <name type="common">Harmful bloom alga</name>
    <dbReference type="NCBI Taxonomy" id="44056"/>
    <lineage>
        <taxon>Eukaryota</taxon>
        <taxon>Sar</taxon>
        <taxon>Stramenopiles</taxon>
        <taxon>Ochrophyta</taxon>
        <taxon>Pelagophyceae</taxon>
        <taxon>Pelagomonadales</taxon>
        <taxon>Pelagomonadaceae</taxon>
        <taxon>Aureococcus</taxon>
    </lineage>
</organism>
<accession>A0ABR1G630</accession>
<dbReference type="Proteomes" id="UP001363151">
    <property type="component" value="Unassembled WGS sequence"/>
</dbReference>
<protein>
    <submittedName>
        <fullName evidence="1">Uncharacterized protein</fullName>
    </submittedName>
</protein>
<geneLocation type="chloroplast" evidence="1"/>
<evidence type="ECO:0000313" key="2">
    <source>
        <dbReference type="Proteomes" id="UP001363151"/>
    </source>
</evidence>
<dbReference type="Pfam" id="PF01250">
    <property type="entry name" value="Ribosomal_S6"/>
    <property type="match status" value="1"/>
</dbReference>
<dbReference type="GO" id="GO:0003735">
    <property type="term" value="F:structural constituent of ribosome"/>
    <property type="evidence" value="ECO:0007669"/>
    <property type="project" value="InterPro"/>
</dbReference>
<dbReference type="InterPro" id="IPR014717">
    <property type="entry name" value="Transl_elong_EF1B/ribsomal_bS6"/>
</dbReference>
<dbReference type="Gene3D" id="3.30.70.60">
    <property type="match status" value="1"/>
</dbReference>
<dbReference type="KEGG" id="aaf:AuanCp085"/>
<keyword evidence="1" id="KW-0934">Plastid</keyword>
<dbReference type="InterPro" id="IPR035980">
    <property type="entry name" value="Ribosomal_bS6_sf"/>
</dbReference>
<dbReference type="InterPro" id="IPR000529">
    <property type="entry name" value="Ribosomal_bS6"/>
</dbReference>
<proteinExistence type="predicted"/>